<dbReference type="GO" id="GO:0004674">
    <property type="term" value="F:protein serine/threonine kinase activity"/>
    <property type="evidence" value="ECO:0007669"/>
    <property type="project" value="TreeGrafter"/>
</dbReference>
<sequence length="109" mass="12040">MVGCVVWQSSNGERKPSTRLTRQASPASWAGVHLAGLDAFREEAQMLQAMNHPHVLRFLGVCFDNEQVKLVSEYMPGGDLGSALNIEVDENGDGEKRRLGWLLEVAPYV</sequence>
<proteinExistence type="predicted"/>
<dbReference type="InterPro" id="IPR000719">
    <property type="entry name" value="Prot_kinase_dom"/>
</dbReference>
<feature type="domain" description="Protein kinase" evidence="1">
    <location>
        <begin position="1"/>
        <end position="109"/>
    </location>
</feature>
<dbReference type="InterPro" id="IPR011009">
    <property type="entry name" value="Kinase-like_dom_sf"/>
</dbReference>
<dbReference type="PANTHER" id="PTHR44329">
    <property type="entry name" value="SERINE/THREONINE-PROTEIN KINASE TNNI3K-RELATED"/>
    <property type="match status" value="1"/>
</dbReference>
<dbReference type="EMBL" id="JALJOU010000047">
    <property type="protein sequence ID" value="KAK9831316.1"/>
    <property type="molecule type" value="Genomic_DNA"/>
</dbReference>
<dbReference type="GO" id="GO:0005524">
    <property type="term" value="F:ATP binding"/>
    <property type="evidence" value="ECO:0007669"/>
    <property type="project" value="InterPro"/>
</dbReference>
<evidence type="ECO:0000313" key="3">
    <source>
        <dbReference type="Proteomes" id="UP001445335"/>
    </source>
</evidence>
<protein>
    <recommendedName>
        <fullName evidence="1">Protein kinase domain-containing protein</fullName>
    </recommendedName>
</protein>
<dbReference type="Gene3D" id="1.10.510.10">
    <property type="entry name" value="Transferase(Phosphotransferase) domain 1"/>
    <property type="match status" value="1"/>
</dbReference>
<dbReference type="Proteomes" id="UP001445335">
    <property type="component" value="Unassembled WGS sequence"/>
</dbReference>
<organism evidence="2 3">
    <name type="scientific">Elliptochloris bilobata</name>
    <dbReference type="NCBI Taxonomy" id="381761"/>
    <lineage>
        <taxon>Eukaryota</taxon>
        <taxon>Viridiplantae</taxon>
        <taxon>Chlorophyta</taxon>
        <taxon>core chlorophytes</taxon>
        <taxon>Trebouxiophyceae</taxon>
        <taxon>Trebouxiophyceae incertae sedis</taxon>
        <taxon>Elliptochloris clade</taxon>
        <taxon>Elliptochloris</taxon>
    </lineage>
</organism>
<name>A0AAW1RBZ5_9CHLO</name>
<comment type="caution">
    <text evidence="2">The sequence shown here is derived from an EMBL/GenBank/DDBJ whole genome shotgun (WGS) entry which is preliminary data.</text>
</comment>
<dbReference type="PROSITE" id="PS50011">
    <property type="entry name" value="PROTEIN_KINASE_DOM"/>
    <property type="match status" value="1"/>
</dbReference>
<reference evidence="2 3" key="1">
    <citation type="journal article" date="2024" name="Nat. Commun.">
        <title>Phylogenomics reveals the evolutionary origins of lichenization in chlorophyte algae.</title>
        <authorList>
            <person name="Puginier C."/>
            <person name="Libourel C."/>
            <person name="Otte J."/>
            <person name="Skaloud P."/>
            <person name="Haon M."/>
            <person name="Grisel S."/>
            <person name="Petersen M."/>
            <person name="Berrin J.G."/>
            <person name="Delaux P.M."/>
            <person name="Dal Grande F."/>
            <person name="Keller J."/>
        </authorList>
    </citation>
    <scope>NUCLEOTIDE SEQUENCE [LARGE SCALE GENOMIC DNA]</scope>
    <source>
        <strain evidence="2 3">SAG 245.80</strain>
    </source>
</reference>
<dbReference type="Pfam" id="PF07714">
    <property type="entry name" value="PK_Tyr_Ser-Thr"/>
    <property type="match status" value="1"/>
</dbReference>
<evidence type="ECO:0000259" key="1">
    <source>
        <dbReference type="PROSITE" id="PS50011"/>
    </source>
</evidence>
<dbReference type="AlphaFoldDB" id="A0AAW1RBZ5"/>
<dbReference type="InterPro" id="IPR051681">
    <property type="entry name" value="Ser/Thr_Kinases-Pseudokinases"/>
</dbReference>
<gene>
    <name evidence="2" type="ORF">WJX81_001532</name>
</gene>
<accession>A0AAW1RBZ5</accession>
<keyword evidence="3" id="KW-1185">Reference proteome</keyword>
<dbReference type="InterPro" id="IPR001245">
    <property type="entry name" value="Ser-Thr/Tyr_kinase_cat_dom"/>
</dbReference>
<dbReference type="SUPFAM" id="SSF56112">
    <property type="entry name" value="Protein kinase-like (PK-like)"/>
    <property type="match status" value="1"/>
</dbReference>
<evidence type="ECO:0000313" key="2">
    <source>
        <dbReference type="EMBL" id="KAK9831316.1"/>
    </source>
</evidence>